<proteinExistence type="predicted"/>
<evidence type="ECO:0000313" key="3">
    <source>
        <dbReference type="EMBL" id="QSV45913.1"/>
    </source>
</evidence>
<dbReference type="Pfam" id="PF01476">
    <property type="entry name" value="LysM"/>
    <property type="match status" value="2"/>
</dbReference>
<dbReference type="SUPFAM" id="SSF54106">
    <property type="entry name" value="LysM domain"/>
    <property type="match status" value="2"/>
</dbReference>
<name>A0ABX7Q382_9BACT</name>
<dbReference type="PROSITE" id="PS51782">
    <property type="entry name" value="LYSM"/>
    <property type="match status" value="2"/>
</dbReference>
<feature type="chain" id="PRO_5047309920" evidence="1">
    <location>
        <begin position="21"/>
        <end position="499"/>
    </location>
</feature>
<feature type="domain" description="LysM" evidence="2">
    <location>
        <begin position="436"/>
        <end position="480"/>
    </location>
</feature>
<dbReference type="SMART" id="SM00257">
    <property type="entry name" value="LysM"/>
    <property type="match status" value="2"/>
</dbReference>
<dbReference type="Pfam" id="PF01464">
    <property type="entry name" value="SLT"/>
    <property type="match status" value="1"/>
</dbReference>
<dbReference type="InterPro" id="IPR036779">
    <property type="entry name" value="LysM_dom_sf"/>
</dbReference>
<dbReference type="InterPro" id="IPR023346">
    <property type="entry name" value="Lysozyme-like_dom_sf"/>
</dbReference>
<gene>
    <name evidence="3" type="ORF">JZM60_01040</name>
</gene>
<evidence type="ECO:0000256" key="1">
    <source>
        <dbReference type="SAM" id="SignalP"/>
    </source>
</evidence>
<dbReference type="CDD" id="cd00118">
    <property type="entry name" value="LysM"/>
    <property type="match status" value="2"/>
</dbReference>
<feature type="domain" description="LysM" evidence="2">
    <location>
        <begin position="365"/>
        <end position="409"/>
    </location>
</feature>
<dbReference type="Gene3D" id="1.10.530.10">
    <property type="match status" value="1"/>
</dbReference>
<dbReference type="Proteomes" id="UP000663651">
    <property type="component" value="Chromosome"/>
</dbReference>
<dbReference type="EMBL" id="CP071382">
    <property type="protein sequence ID" value="QSV45913.1"/>
    <property type="molecule type" value="Genomic_DNA"/>
</dbReference>
<dbReference type="PANTHER" id="PTHR33734">
    <property type="entry name" value="LYSM DOMAIN-CONTAINING GPI-ANCHORED PROTEIN 2"/>
    <property type="match status" value="1"/>
</dbReference>
<protein>
    <submittedName>
        <fullName evidence="3">Transglycosylase SLT domain-containing protein</fullName>
    </submittedName>
</protein>
<dbReference type="SUPFAM" id="SSF53955">
    <property type="entry name" value="Lysozyme-like"/>
    <property type="match status" value="1"/>
</dbReference>
<dbReference type="Gene3D" id="3.10.350.10">
    <property type="entry name" value="LysM domain"/>
    <property type="match status" value="2"/>
</dbReference>
<dbReference type="InterPro" id="IPR018392">
    <property type="entry name" value="LysM"/>
</dbReference>
<sequence length="499" mass="55865">MKKAVILLIISILPVFPALASESRNSPLMELAALGSASLPDLSGVLPLGADSRSKGARKSGRSDQSLGDLIVIEDQLAADTDFELTLPEGPLPDSDIPLTLNDQVEYFIRYYQTSGRKSFAKWLSRSERYIPMMKEVLKKNGLPEDLVYLAMIESGFTPHAVSVASAVGPWQFISGTGKRYDLRIDQWIDERRDPLKSTVAAALYLKQLYAMFNNDWYLAAAGYNAGENKILRAIDRYNTRDFWEISKGSYLKRETKEYVPKLLAAAIIAKEPARYGFADVAYLPPIEFDTVAIPARTDLEVAAKLINVDYKVLKELNPELRRWCTPPDYPEYELKIPRGSRRAFEQAYAQLPEDQRYAERIVYTRYRAKRKDTLAAIARRYGTTPEALAEVNKLKVTAKVRGRTLLVPVAAEKAPEVQLAKVGAPRPQGTKGFNKYYTVKKGDTIASLSKKFNVSSRILTAWNNLKGKIALRPGKRLIVAKYVEKKGSMVPVSDDDNG</sequence>
<dbReference type="PANTHER" id="PTHR33734:SF22">
    <property type="entry name" value="MEMBRANE-BOUND LYTIC MUREIN TRANSGLYCOSYLASE D"/>
    <property type="match status" value="1"/>
</dbReference>
<dbReference type="CDD" id="cd16894">
    <property type="entry name" value="MltD-like"/>
    <property type="match status" value="1"/>
</dbReference>
<keyword evidence="4" id="KW-1185">Reference proteome</keyword>
<dbReference type="InterPro" id="IPR008258">
    <property type="entry name" value="Transglycosylase_SLT_dom_1"/>
</dbReference>
<keyword evidence="1" id="KW-0732">Signal</keyword>
<dbReference type="RefSeq" id="WP_207163704.1">
    <property type="nucleotide sequence ID" value="NZ_CP071382.1"/>
</dbReference>
<feature type="signal peptide" evidence="1">
    <location>
        <begin position="1"/>
        <end position="20"/>
    </location>
</feature>
<reference evidence="3 4" key="1">
    <citation type="submission" date="2021-03" db="EMBL/GenBank/DDBJ databases">
        <title>Geobacter metallireducens gen. nov. sp. nov., a microorganism capable of coupling the complete oxidation of organic compounds to the reduction of iron and other metals.</title>
        <authorList>
            <person name="Li Y."/>
        </authorList>
    </citation>
    <scope>NUCLEOTIDE SEQUENCE [LARGE SCALE GENOMIC DNA]</scope>
    <source>
        <strain evidence="3 4">Jerry-YX</strain>
    </source>
</reference>
<accession>A0ABX7Q382</accession>
<organism evidence="3 4">
    <name type="scientific">Geobacter benzoatilyticus</name>
    <dbReference type="NCBI Taxonomy" id="2815309"/>
    <lineage>
        <taxon>Bacteria</taxon>
        <taxon>Pseudomonadati</taxon>
        <taxon>Thermodesulfobacteriota</taxon>
        <taxon>Desulfuromonadia</taxon>
        <taxon>Geobacterales</taxon>
        <taxon>Geobacteraceae</taxon>
        <taxon>Geobacter</taxon>
    </lineage>
</organism>
<evidence type="ECO:0000313" key="4">
    <source>
        <dbReference type="Proteomes" id="UP000663651"/>
    </source>
</evidence>
<evidence type="ECO:0000259" key="2">
    <source>
        <dbReference type="PROSITE" id="PS51782"/>
    </source>
</evidence>